<evidence type="ECO:0000259" key="2">
    <source>
        <dbReference type="Pfam" id="PF09968"/>
    </source>
</evidence>
<dbReference type="Gene3D" id="1.20.1260.10">
    <property type="match status" value="1"/>
</dbReference>
<organism evidence="3">
    <name type="scientific">bioreactor metagenome</name>
    <dbReference type="NCBI Taxonomy" id="1076179"/>
    <lineage>
        <taxon>unclassified sequences</taxon>
        <taxon>metagenomes</taxon>
        <taxon>ecological metagenomes</taxon>
    </lineage>
</organism>
<dbReference type="CDD" id="cd01048">
    <property type="entry name" value="Ferritin_like_AB2"/>
    <property type="match status" value="1"/>
</dbReference>
<dbReference type="SUPFAM" id="SSF47240">
    <property type="entry name" value="Ferritin-like"/>
    <property type="match status" value="1"/>
</dbReference>
<comment type="caution">
    <text evidence="3">The sequence shown here is derived from an EMBL/GenBank/DDBJ whole genome shotgun (WGS) entry which is preliminary data.</text>
</comment>
<name>A0A645CID6_9ZZZZ</name>
<evidence type="ECO:0000256" key="1">
    <source>
        <dbReference type="SAM" id="MobiDB-lite"/>
    </source>
</evidence>
<protein>
    <recommendedName>
        <fullName evidence="2">DUF2202 domain-containing protein</fullName>
    </recommendedName>
</protein>
<dbReference type="InterPro" id="IPR012347">
    <property type="entry name" value="Ferritin-like"/>
</dbReference>
<dbReference type="AlphaFoldDB" id="A0A645CID6"/>
<dbReference type="Pfam" id="PF09968">
    <property type="entry name" value="DUF2202"/>
    <property type="match status" value="1"/>
</dbReference>
<dbReference type="EMBL" id="VSSQ01027428">
    <property type="protein sequence ID" value="MPM76674.1"/>
    <property type="molecule type" value="Genomic_DNA"/>
</dbReference>
<gene>
    <name evidence="3" type="ORF">SDC9_123673</name>
</gene>
<evidence type="ECO:0000313" key="3">
    <source>
        <dbReference type="EMBL" id="MPM76674.1"/>
    </source>
</evidence>
<dbReference type="InterPro" id="IPR019243">
    <property type="entry name" value="DUF2202"/>
</dbReference>
<sequence>MKQTKRMVGWLVAGTAALSLGLVPLAAADPGTLSENESAELSFMREEERLARDLYQAFADKYDGARPFSMIVKAEQKHHDAVGTLMTRYDVADSSAGLPAGDYAFDALDELYQTWYAQGSASIEAAYQVGVDLETRDIADLKEAIAAATQDDVKATLERLLSGSENHLAAFEKAVDGQVGAGKVQRHGARQPPSGPWTPDHAVRVA</sequence>
<accession>A0A645CID6</accession>
<reference evidence="3" key="1">
    <citation type="submission" date="2019-08" db="EMBL/GenBank/DDBJ databases">
        <authorList>
            <person name="Kucharzyk K."/>
            <person name="Murdoch R.W."/>
            <person name="Higgins S."/>
            <person name="Loffler F."/>
        </authorList>
    </citation>
    <scope>NUCLEOTIDE SEQUENCE</scope>
</reference>
<dbReference type="InterPro" id="IPR009078">
    <property type="entry name" value="Ferritin-like_SF"/>
</dbReference>
<proteinExistence type="predicted"/>
<feature type="domain" description="DUF2202" evidence="2">
    <location>
        <begin position="40"/>
        <end position="178"/>
    </location>
</feature>
<feature type="region of interest" description="Disordered" evidence="1">
    <location>
        <begin position="181"/>
        <end position="206"/>
    </location>
</feature>